<name>A0A6G8F280_9PROT</name>
<gene>
    <name evidence="2" type="ORF">PlAlph_0800</name>
</gene>
<evidence type="ECO:0000313" key="2">
    <source>
        <dbReference type="EMBL" id="QIM10326.1"/>
    </source>
</evidence>
<reference evidence="2" key="1">
    <citation type="journal article" date="2020" name="J. ISSAAS">
        <title>Lactobacilli and other gastrointestinal microbiota of Peromyscus leucopus, reservoir host for agents of Lyme disease and other zoonoses in North America.</title>
        <authorList>
            <person name="Milovic A."/>
            <person name="Bassam K."/>
            <person name="Shao H."/>
            <person name="Chatzistamou I."/>
            <person name="Tufts D.M."/>
            <person name="Diuk-Wasser M."/>
            <person name="Barbour A.G."/>
        </authorList>
    </citation>
    <scope>NUCLEOTIDE SEQUENCE</scope>
    <source>
        <strain evidence="2">LL90</strain>
    </source>
</reference>
<dbReference type="EMBL" id="MN990728">
    <property type="protein sequence ID" value="QIM10326.1"/>
    <property type="molecule type" value="Genomic_DNA"/>
</dbReference>
<dbReference type="AlphaFoldDB" id="A0A6G8F280"/>
<protein>
    <submittedName>
        <fullName evidence="2">Uncharacterized protein</fullName>
    </submittedName>
</protein>
<sequence>MYTNENSYGYTPYPRKKEPDYSNMTLRQELETRFADYEQQQKEQCIKPNIPYCYGVFDGQNFKLYRNNIKEHNLEAMSGKKGYQCKKYQQVPNKGPIPEGIYHMYQDQRQTVDLPRATLGAVPFLKKDG</sequence>
<evidence type="ECO:0000256" key="1">
    <source>
        <dbReference type="SAM" id="MobiDB-lite"/>
    </source>
</evidence>
<proteinExistence type="predicted"/>
<organism evidence="2">
    <name type="scientific">uncultured Alphaproteobacteria bacterium</name>
    <dbReference type="NCBI Taxonomy" id="91750"/>
    <lineage>
        <taxon>Bacteria</taxon>
        <taxon>Pseudomonadati</taxon>
        <taxon>Pseudomonadota</taxon>
        <taxon>Alphaproteobacteria</taxon>
        <taxon>environmental samples</taxon>
    </lineage>
</organism>
<accession>A0A6G8F280</accession>
<feature type="region of interest" description="Disordered" evidence="1">
    <location>
        <begin position="1"/>
        <end position="20"/>
    </location>
</feature>